<organism evidence="1 2">
    <name type="scientific">Lishizhenia tianjinensis</name>
    <dbReference type="NCBI Taxonomy" id="477690"/>
    <lineage>
        <taxon>Bacteria</taxon>
        <taxon>Pseudomonadati</taxon>
        <taxon>Bacteroidota</taxon>
        <taxon>Flavobacteriia</taxon>
        <taxon>Flavobacteriales</taxon>
        <taxon>Crocinitomicaceae</taxon>
        <taxon>Lishizhenia</taxon>
    </lineage>
</organism>
<evidence type="ECO:0000313" key="2">
    <source>
        <dbReference type="Proteomes" id="UP000236454"/>
    </source>
</evidence>
<dbReference type="AlphaFoldDB" id="A0A1I6Y1W4"/>
<proteinExistence type="predicted"/>
<evidence type="ECO:0000313" key="1">
    <source>
        <dbReference type="EMBL" id="SFT44221.1"/>
    </source>
</evidence>
<accession>A0A1I6Y1W4</accession>
<sequence>MILTENRVEMNTINVAKKKLEMHYAKGVKSELSIFEVANLMDLISNKAAVEQMERRSIFFGFSKN</sequence>
<dbReference type="STRING" id="477690.SAMN05216474_0592"/>
<dbReference type="OrthoDB" id="1467856at2"/>
<keyword evidence="2" id="KW-1185">Reference proteome</keyword>
<dbReference type="Proteomes" id="UP000236454">
    <property type="component" value="Unassembled WGS sequence"/>
</dbReference>
<gene>
    <name evidence="1" type="ORF">SAMN05216474_0592</name>
</gene>
<name>A0A1I6Y1W4_9FLAO</name>
<dbReference type="RefSeq" id="WP_090246142.1">
    <property type="nucleotide sequence ID" value="NZ_FPAS01000001.1"/>
</dbReference>
<dbReference type="EMBL" id="FPAS01000001">
    <property type="protein sequence ID" value="SFT44221.1"/>
    <property type="molecule type" value="Genomic_DNA"/>
</dbReference>
<protein>
    <submittedName>
        <fullName evidence="1">Uncharacterized protein</fullName>
    </submittedName>
</protein>
<reference evidence="1 2" key="1">
    <citation type="submission" date="2016-10" db="EMBL/GenBank/DDBJ databases">
        <authorList>
            <person name="de Groot N.N."/>
        </authorList>
    </citation>
    <scope>NUCLEOTIDE SEQUENCE [LARGE SCALE GENOMIC DNA]</scope>
    <source>
        <strain evidence="1 2">CGMCC 1.7005</strain>
    </source>
</reference>